<proteinExistence type="predicted"/>
<protein>
    <submittedName>
        <fullName evidence="1">Uncharacterized protein</fullName>
    </submittedName>
</protein>
<organism evidence="1">
    <name type="scientific">marine metagenome</name>
    <dbReference type="NCBI Taxonomy" id="408172"/>
    <lineage>
        <taxon>unclassified sequences</taxon>
        <taxon>metagenomes</taxon>
        <taxon>ecological metagenomes</taxon>
    </lineage>
</organism>
<gene>
    <name evidence="1" type="ORF">METZ01_LOCUS191803</name>
</gene>
<evidence type="ECO:0000313" key="1">
    <source>
        <dbReference type="EMBL" id="SVB38949.1"/>
    </source>
</evidence>
<accession>A0A382DL64</accession>
<name>A0A382DL64_9ZZZZ</name>
<sequence>MVSHLSKREGGALLQFAARVAYEPVIAV</sequence>
<reference evidence="1" key="1">
    <citation type="submission" date="2018-05" db="EMBL/GenBank/DDBJ databases">
        <authorList>
            <person name="Lanie J.A."/>
            <person name="Ng W.-L."/>
            <person name="Kazmierczak K.M."/>
            <person name="Andrzejewski T.M."/>
            <person name="Davidsen T.M."/>
            <person name="Wayne K.J."/>
            <person name="Tettelin H."/>
            <person name="Glass J.I."/>
            <person name="Rusch D."/>
            <person name="Podicherti R."/>
            <person name="Tsui H.-C.T."/>
            <person name="Winkler M.E."/>
        </authorList>
    </citation>
    <scope>NUCLEOTIDE SEQUENCE</scope>
</reference>
<dbReference type="EMBL" id="UINC01039859">
    <property type="protein sequence ID" value="SVB38949.1"/>
    <property type="molecule type" value="Genomic_DNA"/>
</dbReference>
<dbReference type="AlphaFoldDB" id="A0A382DL64"/>